<dbReference type="InterPro" id="IPR009057">
    <property type="entry name" value="Homeodomain-like_sf"/>
</dbReference>
<sequence length="346" mass="38152">METNSAPLRPVVFSTEGLPAKEQFGVWHDTNAPMLGVAGDEQARASFRARREIWSFGPFALSRVQASASRYWRTGTDVRRDSLDHWMVTIARRGSRHFRMANGECLLMPPNVTSTMSLNESFEGEREEIDWLGLVIPRHVLPQAGAAMDASRQKPLETALGRLLGAYLRNLKAQLPLLGAADVPRLVEATRVMILACATGTPDAIAEAAGQIDAVRRAQVMTLIRQQIGSPMLTPAGLCQMLRISRSQLYRLFEAEGGISHMIHVERLAHVHRALRDPVERRGIGQIAAEAGFVEHSTFSRAFRRAYGASPSDLRMAMLSTAPDIGARPAAFSIEPRNLGEALRRL</sequence>
<evidence type="ECO:0000259" key="4">
    <source>
        <dbReference type="PROSITE" id="PS01124"/>
    </source>
</evidence>
<evidence type="ECO:0000256" key="3">
    <source>
        <dbReference type="ARBA" id="ARBA00023163"/>
    </source>
</evidence>
<dbReference type="Pfam" id="PF12833">
    <property type="entry name" value="HTH_18"/>
    <property type="match status" value="1"/>
</dbReference>
<keyword evidence="1" id="KW-0805">Transcription regulation</keyword>
<dbReference type="PANTHER" id="PTHR46796">
    <property type="entry name" value="HTH-TYPE TRANSCRIPTIONAL ACTIVATOR RHAS-RELATED"/>
    <property type="match status" value="1"/>
</dbReference>
<evidence type="ECO:0000256" key="2">
    <source>
        <dbReference type="ARBA" id="ARBA00023125"/>
    </source>
</evidence>
<dbReference type="InterPro" id="IPR020449">
    <property type="entry name" value="Tscrpt_reg_AraC-type_HTH"/>
</dbReference>
<dbReference type="PROSITE" id="PS00041">
    <property type="entry name" value="HTH_ARAC_FAMILY_1"/>
    <property type="match status" value="1"/>
</dbReference>
<name>A0ABS5Q8L5_9PROT</name>
<keyword evidence="6" id="KW-1185">Reference proteome</keyword>
<accession>A0ABS5Q8L5</accession>
<dbReference type="PRINTS" id="PR00032">
    <property type="entry name" value="HTHARAC"/>
</dbReference>
<organism evidence="5 6">
    <name type="scientific">Roseococcus pinisoli</name>
    <dbReference type="NCBI Taxonomy" id="2835040"/>
    <lineage>
        <taxon>Bacteria</taxon>
        <taxon>Pseudomonadati</taxon>
        <taxon>Pseudomonadota</taxon>
        <taxon>Alphaproteobacteria</taxon>
        <taxon>Acetobacterales</taxon>
        <taxon>Roseomonadaceae</taxon>
        <taxon>Roseococcus</taxon>
    </lineage>
</organism>
<dbReference type="PROSITE" id="PS01124">
    <property type="entry name" value="HTH_ARAC_FAMILY_2"/>
    <property type="match status" value="1"/>
</dbReference>
<proteinExistence type="predicted"/>
<dbReference type="InterPro" id="IPR050204">
    <property type="entry name" value="AraC_XylS_family_regulators"/>
</dbReference>
<gene>
    <name evidence="5" type="ORF">KHU32_03790</name>
</gene>
<dbReference type="Gene3D" id="1.10.10.60">
    <property type="entry name" value="Homeodomain-like"/>
    <property type="match status" value="1"/>
</dbReference>
<dbReference type="EMBL" id="JAHCDA010000001">
    <property type="protein sequence ID" value="MBS7810045.1"/>
    <property type="molecule type" value="Genomic_DNA"/>
</dbReference>
<keyword evidence="2" id="KW-0238">DNA-binding</keyword>
<dbReference type="Proteomes" id="UP000766336">
    <property type="component" value="Unassembled WGS sequence"/>
</dbReference>
<dbReference type="InterPro" id="IPR018060">
    <property type="entry name" value="HTH_AraC"/>
</dbReference>
<evidence type="ECO:0000256" key="1">
    <source>
        <dbReference type="ARBA" id="ARBA00023015"/>
    </source>
</evidence>
<dbReference type="RefSeq" id="WP_213668689.1">
    <property type="nucleotide sequence ID" value="NZ_JAHCDA010000001.1"/>
</dbReference>
<feature type="domain" description="HTH araC/xylS-type" evidence="4">
    <location>
        <begin position="218"/>
        <end position="317"/>
    </location>
</feature>
<evidence type="ECO:0000313" key="5">
    <source>
        <dbReference type="EMBL" id="MBS7810045.1"/>
    </source>
</evidence>
<dbReference type="SMART" id="SM00342">
    <property type="entry name" value="HTH_ARAC"/>
    <property type="match status" value="1"/>
</dbReference>
<dbReference type="InterPro" id="IPR018062">
    <property type="entry name" value="HTH_AraC-typ_CS"/>
</dbReference>
<dbReference type="SUPFAM" id="SSF46689">
    <property type="entry name" value="Homeodomain-like"/>
    <property type="match status" value="1"/>
</dbReference>
<protein>
    <submittedName>
        <fullName evidence="5">Helix-turn-helix domain-containing protein</fullName>
    </submittedName>
</protein>
<reference evidence="5 6" key="1">
    <citation type="submission" date="2021-05" db="EMBL/GenBank/DDBJ databases">
        <title>Roseococcus sp. XZZS9, whole genome shotgun sequencing project.</title>
        <authorList>
            <person name="Zhao G."/>
            <person name="Shen L."/>
        </authorList>
    </citation>
    <scope>NUCLEOTIDE SEQUENCE [LARGE SCALE GENOMIC DNA]</scope>
    <source>
        <strain evidence="5 6">XZZS9</strain>
    </source>
</reference>
<comment type="caution">
    <text evidence="5">The sequence shown here is derived from an EMBL/GenBank/DDBJ whole genome shotgun (WGS) entry which is preliminary data.</text>
</comment>
<evidence type="ECO:0000313" key="6">
    <source>
        <dbReference type="Proteomes" id="UP000766336"/>
    </source>
</evidence>
<keyword evidence="3" id="KW-0804">Transcription</keyword>
<dbReference type="PANTHER" id="PTHR46796:SF6">
    <property type="entry name" value="ARAC SUBFAMILY"/>
    <property type="match status" value="1"/>
</dbReference>